<dbReference type="OrthoDB" id="272864at2"/>
<dbReference type="HOGENOM" id="CLU_086345_0_0_5"/>
<feature type="transmembrane region" description="Helical" evidence="1">
    <location>
        <begin position="219"/>
        <end position="237"/>
    </location>
</feature>
<dbReference type="Pfam" id="PF14023">
    <property type="entry name" value="Bestrophin-like"/>
    <property type="match status" value="1"/>
</dbReference>
<keyword evidence="1" id="KW-0472">Membrane</keyword>
<evidence type="ECO:0008006" key="4">
    <source>
        <dbReference type="Google" id="ProtNLM"/>
    </source>
</evidence>
<accession>Q162Q4</accession>
<organism evidence="2 3">
    <name type="scientific">Roseobacter denitrificans (strain ATCC 33942 / OCh 114)</name>
    <name type="common">Erythrobacter sp. (strain OCh 114)</name>
    <name type="synonym">Roseobacter denitrificans</name>
    <dbReference type="NCBI Taxonomy" id="375451"/>
    <lineage>
        <taxon>Bacteria</taxon>
        <taxon>Pseudomonadati</taxon>
        <taxon>Pseudomonadota</taxon>
        <taxon>Alphaproteobacteria</taxon>
        <taxon>Rhodobacterales</taxon>
        <taxon>Roseobacteraceae</taxon>
        <taxon>Roseobacter</taxon>
    </lineage>
</organism>
<evidence type="ECO:0000313" key="3">
    <source>
        <dbReference type="Proteomes" id="UP000007029"/>
    </source>
</evidence>
<gene>
    <name evidence="2" type="ordered locus">RD1_3558</name>
</gene>
<dbReference type="STRING" id="375451.RD1_3558"/>
<feature type="transmembrane region" description="Helical" evidence="1">
    <location>
        <begin position="50"/>
        <end position="71"/>
    </location>
</feature>
<reference evidence="2 3" key="1">
    <citation type="journal article" date="2007" name="J. Bacteriol.">
        <title>The complete genome sequence of Roseobacter denitrificans reveals a mixotrophic rather than photosynthetic metabolism.</title>
        <authorList>
            <person name="Swingley W.D."/>
            <person name="Sadekar S."/>
            <person name="Mastrian S.D."/>
            <person name="Matthies H.J."/>
            <person name="Hao J."/>
            <person name="Ramos H."/>
            <person name="Acharya C.R."/>
            <person name="Conrad A.L."/>
            <person name="Taylor H.L."/>
            <person name="Dejesa L.C."/>
            <person name="Shah M.K."/>
            <person name="O'huallachain M.E."/>
            <person name="Lince M.T."/>
            <person name="Blankenship R.E."/>
            <person name="Beatty J.T."/>
            <person name="Touchman J.W."/>
        </authorList>
    </citation>
    <scope>NUCLEOTIDE SEQUENCE [LARGE SCALE GENOMIC DNA]</scope>
    <source>
        <strain evidence="3">ATCC 33942 / OCh 114</strain>
    </source>
</reference>
<dbReference type="RefSeq" id="WP_011569652.1">
    <property type="nucleotide sequence ID" value="NC_008209.1"/>
</dbReference>
<feature type="transmembrane region" description="Helical" evidence="1">
    <location>
        <begin position="190"/>
        <end position="207"/>
    </location>
</feature>
<dbReference type="InterPro" id="IPR025333">
    <property type="entry name" value="DUF4239"/>
</dbReference>
<name>Q162Q4_ROSDO</name>
<dbReference type="eggNOG" id="ENOG502Z8P1">
    <property type="taxonomic scope" value="Bacteria"/>
</dbReference>
<sequence>MMTSTFDILPLWGTFALSLAFFFAATEVGFRIGRRRREHADFVESGSTGIVTGSILGLVSFLLAFTFGIAASNFSERRGVVLDEANAIGTAFLRADLLETEDRSKLRALLTEYTRIRVDIIRPETTIAEYFSVIRASEQLHSEMWQTVVAAGQAAPTPTHALAVSGINEVIDVHTLRVAVGVRYAIPPSIWLALYVVSAVGLATTSYRFGVSFGRRSELLPGMVIAFACVITLITDLDDPRHGFLLSDQTPMQELLKSMSRDN</sequence>
<feature type="transmembrane region" description="Helical" evidence="1">
    <location>
        <begin position="12"/>
        <end position="30"/>
    </location>
</feature>
<protein>
    <recommendedName>
        <fullName evidence="4">DUF4239 domain-containing protein</fullName>
    </recommendedName>
</protein>
<evidence type="ECO:0000256" key="1">
    <source>
        <dbReference type="SAM" id="Phobius"/>
    </source>
</evidence>
<dbReference type="AlphaFoldDB" id="Q162Q4"/>
<keyword evidence="1" id="KW-0812">Transmembrane</keyword>
<dbReference type="KEGG" id="rde:RD1_3558"/>
<proteinExistence type="predicted"/>
<keyword evidence="3" id="KW-1185">Reference proteome</keyword>
<evidence type="ECO:0000313" key="2">
    <source>
        <dbReference type="EMBL" id="ABG33039.1"/>
    </source>
</evidence>
<dbReference type="Proteomes" id="UP000007029">
    <property type="component" value="Chromosome"/>
</dbReference>
<dbReference type="EMBL" id="CP000362">
    <property type="protein sequence ID" value="ABG33039.1"/>
    <property type="molecule type" value="Genomic_DNA"/>
</dbReference>
<keyword evidence="1" id="KW-1133">Transmembrane helix</keyword>